<dbReference type="GO" id="GO:0006260">
    <property type="term" value="P:DNA replication"/>
    <property type="evidence" value="ECO:0007669"/>
    <property type="project" value="InterPro"/>
</dbReference>
<dbReference type="Pfam" id="PF00476">
    <property type="entry name" value="DNA_pol_A"/>
    <property type="match status" value="1"/>
</dbReference>
<evidence type="ECO:0000259" key="1">
    <source>
        <dbReference type="SMART" id="SM00482"/>
    </source>
</evidence>
<dbReference type="AlphaFoldDB" id="A0A2T5DWN0"/>
<dbReference type="GO" id="GO:0003887">
    <property type="term" value="F:DNA-directed DNA polymerase activity"/>
    <property type="evidence" value="ECO:0007669"/>
    <property type="project" value="InterPro"/>
</dbReference>
<organism evidence="2 3">
    <name type="scientific">Vibrio splendidus</name>
    <dbReference type="NCBI Taxonomy" id="29497"/>
    <lineage>
        <taxon>Bacteria</taxon>
        <taxon>Pseudomonadati</taxon>
        <taxon>Pseudomonadota</taxon>
        <taxon>Gammaproteobacteria</taxon>
        <taxon>Vibrionales</taxon>
        <taxon>Vibrionaceae</taxon>
        <taxon>Vibrio</taxon>
    </lineage>
</organism>
<dbReference type="InterPro" id="IPR001098">
    <property type="entry name" value="DNA-dir_DNA_pol_A_palm_dom"/>
</dbReference>
<dbReference type="GO" id="GO:0003677">
    <property type="term" value="F:DNA binding"/>
    <property type="evidence" value="ECO:0007669"/>
    <property type="project" value="InterPro"/>
</dbReference>
<dbReference type="Proteomes" id="UP000244080">
    <property type="component" value="Unassembled WGS sequence"/>
</dbReference>
<dbReference type="Gene3D" id="3.30.70.370">
    <property type="match status" value="1"/>
</dbReference>
<dbReference type="SUPFAM" id="SSF56672">
    <property type="entry name" value="DNA/RNA polymerases"/>
    <property type="match status" value="1"/>
</dbReference>
<reference evidence="2 3" key="1">
    <citation type="submission" date="2017-11" db="EMBL/GenBank/DDBJ databases">
        <title>Population delineation of vibrios coincides with oyster pathogenicity.</title>
        <authorList>
            <person name="Bruto M."/>
            <person name="Labreuche Y."/>
            <person name="James A."/>
            <person name="Piel D."/>
            <person name="Chenivesse S."/>
            <person name="Petton B."/>
            <person name="Polz M.F."/>
            <person name="Le Roux F."/>
        </authorList>
    </citation>
    <scope>NUCLEOTIDE SEQUENCE [LARGE SCALE GENOMIC DNA]</scope>
    <source>
        <strain evidence="2 3">1F_55</strain>
    </source>
</reference>
<dbReference type="SMART" id="SM00482">
    <property type="entry name" value="POLAc"/>
    <property type="match status" value="1"/>
</dbReference>
<dbReference type="Gene3D" id="1.10.150.20">
    <property type="entry name" value="5' to 3' exonuclease, C-terminal subdomain"/>
    <property type="match status" value="1"/>
</dbReference>
<sequence>MLSRQLNVALARKVVPQHVVQQVSAFGETIPCAVLVNIKRYLAHVNHRPAIRIDVDYLNRKIAKYSKKKSNRSLDLVSQLVRFKASLTHDLSGDWHRQVVNVFGTKTGRDTTSGSALNLIPKQHWQGLLSPQQGYCYVLLDYDQQEPMIAAQKAKCMKLLNLYEQGDIYELLIETVTGNALTRTELKTLIVMQLYGASIKRIAHELSQPQSNVMNWLMVLKKTLSPIDYYLDGEALKAKRQGEIRSLDWRMGITQEINTLTIRNWPIQATGADIMRRACFNLDKAKLPVLLTNHDSFLVRLETDKYDYQLRQAKKALTDASAEVLDGFKLNVQVEMQLPAMIRDE</sequence>
<gene>
    <name evidence="2" type="ORF">CWO36_24735</name>
</gene>
<proteinExistence type="predicted"/>
<dbReference type="RefSeq" id="WP_017087018.1">
    <property type="nucleotide sequence ID" value="NZ_CAWNZY010000092.1"/>
</dbReference>
<protein>
    <submittedName>
        <fullName evidence="2">DNA polymerase I</fullName>
    </submittedName>
</protein>
<accession>A0A2T5DWN0</accession>
<name>A0A2T5DWN0_VIBSP</name>
<dbReference type="EMBL" id="PIGA01000077">
    <property type="protein sequence ID" value="PTP11452.1"/>
    <property type="molecule type" value="Genomic_DNA"/>
</dbReference>
<dbReference type="InterPro" id="IPR043502">
    <property type="entry name" value="DNA/RNA_pol_sf"/>
</dbReference>
<evidence type="ECO:0000313" key="2">
    <source>
        <dbReference type="EMBL" id="PTP11452.1"/>
    </source>
</evidence>
<comment type="caution">
    <text evidence="2">The sequence shown here is derived from an EMBL/GenBank/DDBJ whole genome shotgun (WGS) entry which is preliminary data.</text>
</comment>
<evidence type="ECO:0000313" key="3">
    <source>
        <dbReference type="Proteomes" id="UP000244080"/>
    </source>
</evidence>
<feature type="domain" description="DNA-directed DNA polymerase family A palm" evidence="1">
    <location>
        <begin position="124"/>
        <end position="305"/>
    </location>
</feature>